<dbReference type="Proteomes" id="UP001596504">
    <property type="component" value="Unassembled WGS sequence"/>
</dbReference>
<dbReference type="RefSeq" id="WP_380663149.1">
    <property type="nucleotide sequence ID" value="NZ_JBHTCJ010000001.1"/>
</dbReference>
<comment type="caution">
    <text evidence="1">The sequence shown here is derived from an EMBL/GenBank/DDBJ whole genome shotgun (WGS) entry which is preliminary data.</text>
</comment>
<dbReference type="EMBL" id="JBHTCJ010000001">
    <property type="protein sequence ID" value="MFC7340012.1"/>
    <property type="molecule type" value="Genomic_DNA"/>
</dbReference>
<protein>
    <submittedName>
        <fullName evidence="1">Uncharacterized protein</fullName>
    </submittedName>
</protein>
<accession>A0ABW2LC08</accession>
<evidence type="ECO:0000313" key="2">
    <source>
        <dbReference type="Proteomes" id="UP001596504"/>
    </source>
</evidence>
<keyword evidence="2" id="KW-1185">Reference proteome</keyword>
<proteinExistence type="predicted"/>
<sequence>MRGKHPRATPTPLLEIEDRHLSRYSTTADEFTAALREMGYEMRAWNEEEWVPTGAVDAARRNYLFTSEPTTRR</sequence>
<reference evidence="2" key="1">
    <citation type="journal article" date="2019" name="Int. J. Syst. Evol. Microbiol.">
        <title>The Global Catalogue of Microorganisms (GCM) 10K type strain sequencing project: providing services to taxonomists for standard genome sequencing and annotation.</title>
        <authorList>
            <consortium name="The Broad Institute Genomics Platform"/>
            <consortium name="The Broad Institute Genome Sequencing Center for Infectious Disease"/>
            <person name="Wu L."/>
            <person name="Ma J."/>
        </authorList>
    </citation>
    <scope>NUCLEOTIDE SEQUENCE [LARGE SCALE GENOMIC DNA]</scope>
    <source>
        <strain evidence="2">WLHS5</strain>
    </source>
</reference>
<evidence type="ECO:0000313" key="1">
    <source>
        <dbReference type="EMBL" id="MFC7340012.1"/>
    </source>
</evidence>
<gene>
    <name evidence="1" type="ORF">ACFQRI_01215</name>
</gene>
<name>A0ABW2LC08_9PSEU</name>
<organism evidence="1 2">
    <name type="scientific">Saccharopolyspora griseoalba</name>
    <dbReference type="NCBI Taxonomy" id="1431848"/>
    <lineage>
        <taxon>Bacteria</taxon>
        <taxon>Bacillati</taxon>
        <taxon>Actinomycetota</taxon>
        <taxon>Actinomycetes</taxon>
        <taxon>Pseudonocardiales</taxon>
        <taxon>Pseudonocardiaceae</taxon>
        <taxon>Saccharopolyspora</taxon>
    </lineage>
</organism>